<evidence type="ECO:0000313" key="2">
    <source>
        <dbReference type="EMBL" id="MBO2465907.1"/>
    </source>
</evidence>
<reference evidence="2 3" key="1">
    <citation type="submission" date="2021-03" db="EMBL/GenBank/DDBJ databases">
        <title>Actinomadura violae sp. nov., isolated from lichen in Thailand.</title>
        <authorList>
            <person name="Kanchanasin P."/>
            <person name="Saeng-In P."/>
            <person name="Phongsopitanun W."/>
            <person name="Yuki M."/>
            <person name="Kudo T."/>
            <person name="Ohkuma M."/>
            <person name="Tanasupawat S."/>
        </authorList>
    </citation>
    <scope>NUCLEOTIDE SEQUENCE [LARGE SCALE GENOMIC DNA]</scope>
    <source>
        <strain evidence="2 3">LCR2-06</strain>
    </source>
</reference>
<dbReference type="RefSeq" id="WP_208252753.1">
    <property type="nucleotide sequence ID" value="NZ_JAGEPF010000054.1"/>
</dbReference>
<dbReference type="Proteomes" id="UP000680206">
    <property type="component" value="Unassembled WGS sequence"/>
</dbReference>
<dbReference type="EMBL" id="JAGEPF010000054">
    <property type="protein sequence ID" value="MBO2465907.1"/>
    <property type="molecule type" value="Genomic_DNA"/>
</dbReference>
<feature type="region of interest" description="Disordered" evidence="1">
    <location>
        <begin position="1"/>
        <end position="21"/>
    </location>
</feature>
<comment type="caution">
    <text evidence="2">The sequence shown here is derived from an EMBL/GenBank/DDBJ whole genome shotgun (WGS) entry which is preliminary data.</text>
</comment>
<name>A0ABS3SA64_9ACTN</name>
<proteinExistence type="predicted"/>
<accession>A0ABS3SA64</accession>
<evidence type="ECO:0000256" key="1">
    <source>
        <dbReference type="SAM" id="MobiDB-lite"/>
    </source>
</evidence>
<sequence length="104" mass="11023">MTTPPREAAASRESAASGPYATEADAFAEVRDIYAGHAKRGVMRARNLDLLLRACAEHGVELGDYDRAVLRRVAAGPPETAQVIASLIARAALPAARPRERDGA</sequence>
<gene>
    <name evidence="2" type="ORF">J4709_50965</name>
</gene>
<protein>
    <submittedName>
        <fullName evidence="2">Uncharacterized protein</fullName>
    </submittedName>
</protein>
<evidence type="ECO:0000313" key="3">
    <source>
        <dbReference type="Proteomes" id="UP000680206"/>
    </source>
</evidence>
<keyword evidence="3" id="KW-1185">Reference proteome</keyword>
<organism evidence="2 3">
    <name type="scientific">Actinomadura violacea</name>
    <dbReference type="NCBI Taxonomy" id="2819934"/>
    <lineage>
        <taxon>Bacteria</taxon>
        <taxon>Bacillati</taxon>
        <taxon>Actinomycetota</taxon>
        <taxon>Actinomycetes</taxon>
        <taxon>Streptosporangiales</taxon>
        <taxon>Thermomonosporaceae</taxon>
        <taxon>Actinomadura</taxon>
    </lineage>
</organism>
<feature type="compositionally biased region" description="Low complexity" evidence="1">
    <location>
        <begin position="1"/>
        <end position="17"/>
    </location>
</feature>